<evidence type="ECO:0000256" key="1">
    <source>
        <dbReference type="SAM" id="Phobius"/>
    </source>
</evidence>
<protein>
    <recommendedName>
        <fullName evidence="4">DUF3784 domain-containing protein</fullName>
    </recommendedName>
</protein>
<sequence>MKFIIGIIAIAIGILMVIKTEGVLLTFGRINWAEEHLATSGGTRTFYKLLGVLIIILALMGMTGFLGSLILGFFGPLFGGLAQ</sequence>
<feature type="transmembrane region" description="Helical" evidence="1">
    <location>
        <begin position="49"/>
        <end position="74"/>
    </location>
</feature>
<keyword evidence="1" id="KW-1133">Transmembrane helix</keyword>
<proteinExistence type="predicted"/>
<evidence type="ECO:0000313" key="3">
    <source>
        <dbReference type="Proteomes" id="UP000228528"/>
    </source>
</evidence>
<evidence type="ECO:0000313" key="2">
    <source>
        <dbReference type="EMBL" id="PIR77409.1"/>
    </source>
</evidence>
<reference evidence="3" key="1">
    <citation type="submission" date="2017-09" db="EMBL/GenBank/DDBJ databases">
        <title>Depth-based differentiation of microbial function through sediment-hosted aquifers and enrichment of novel symbionts in the deep terrestrial subsurface.</title>
        <authorList>
            <person name="Probst A.J."/>
            <person name="Ladd B."/>
            <person name="Jarett J.K."/>
            <person name="Geller-Mcgrath D.E."/>
            <person name="Sieber C.M.K."/>
            <person name="Emerson J.B."/>
            <person name="Anantharaman K."/>
            <person name="Thomas B.C."/>
            <person name="Malmstrom R."/>
            <person name="Stieglmeier M."/>
            <person name="Klingl A."/>
            <person name="Woyke T."/>
            <person name="Ryan C.M."/>
            <person name="Banfield J.F."/>
        </authorList>
    </citation>
    <scope>NUCLEOTIDE SEQUENCE [LARGE SCALE GENOMIC DNA]</scope>
</reference>
<keyword evidence="1" id="KW-0812">Transmembrane</keyword>
<keyword evidence="1" id="KW-0472">Membrane</keyword>
<name>A0A2M6P1H9_9BACT</name>
<dbReference type="Proteomes" id="UP000228528">
    <property type="component" value="Unassembled WGS sequence"/>
</dbReference>
<dbReference type="EMBL" id="PFBW01000114">
    <property type="protein sequence ID" value="PIR77409.1"/>
    <property type="molecule type" value="Genomic_DNA"/>
</dbReference>
<feature type="transmembrane region" description="Helical" evidence="1">
    <location>
        <begin position="6"/>
        <end position="28"/>
    </location>
</feature>
<evidence type="ECO:0008006" key="4">
    <source>
        <dbReference type="Google" id="ProtNLM"/>
    </source>
</evidence>
<gene>
    <name evidence="2" type="ORF">COU30_02620</name>
</gene>
<dbReference type="AlphaFoldDB" id="A0A2M6P1H9"/>
<accession>A0A2M6P1H9</accession>
<comment type="caution">
    <text evidence="2">The sequence shown here is derived from an EMBL/GenBank/DDBJ whole genome shotgun (WGS) entry which is preliminary data.</text>
</comment>
<organism evidence="2 3">
    <name type="scientific">Candidatus Magasanikbacteria bacterium CG10_big_fil_rev_8_21_14_0_10_38_6</name>
    <dbReference type="NCBI Taxonomy" id="1974647"/>
    <lineage>
        <taxon>Bacteria</taxon>
        <taxon>Candidatus Magasanikiibacteriota</taxon>
    </lineage>
</organism>